<dbReference type="UniPathway" id="UPA00051">
    <property type="reaction ID" value="UER00465"/>
</dbReference>
<organism evidence="8">
    <name type="scientific">Ignisphaera aggregans</name>
    <dbReference type="NCBI Taxonomy" id="334771"/>
    <lineage>
        <taxon>Archaea</taxon>
        <taxon>Thermoproteota</taxon>
        <taxon>Thermoprotei</taxon>
        <taxon>Desulfurococcales</taxon>
        <taxon>Desulfurococcaceae</taxon>
        <taxon>Ignisphaera</taxon>
    </lineage>
</organism>
<evidence type="ECO:0000256" key="3">
    <source>
        <dbReference type="ARBA" id="ARBA00023002"/>
    </source>
</evidence>
<evidence type="ECO:0000256" key="5">
    <source>
        <dbReference type="PIRSR" id="PIRSR036497-2"/>
    </source>
</evidence>
<evidence type="ECO:0000256" key="2">
    <source>
        <dbReference type="ARBA" id="ARBA00013213"/>
    </source>
</evidence>
<comment type="similarity">
    <text evidence="1">Belongs to the homoserine dehydrogenase family.</text>
</comment>
<feature type="binding site" evidence="5">
    <location>
        <begin position="10"/>
        <end position="15"/>
    </location>
    <ligand>
        <name>NADP(+)</name>
        <dbReference type="ChEBI" id="CHEBI:58349"/>
    </ligand>
</feature>
<sequence>MKLVKIVVIGFGNVGRAFAKIVALKKNILEGRYGVSPIIVGVADSRGMAIKGDGFTEYELLKLCEVPRSGVNMFSPYAHDFVDIKYMYDAVQPDIHVELTPSNYIEGEPGLSNILFAFSRGVHVVTANKAPLALKYSDLVDMARKRSLHIKFRSTVMGGTPLIDIITSLRSEDIERIDGILNATTNFILTEMHDKFIEFDEALKRAQVLGVAEANPSLDIEGLDAAAKLVILSHVIGCSVKLDDVKRETLSKVKLRDVVEAIKEGYIIKYIASLDTRKREAWVKVLKIPRGDVFAQINGTLNAVKIKTDVGELFFVGKGGGGIETAHSVLDDVVAIALSVKGDKR</sequence>
<dbReference type="EC" id="1.1.1.3" evidence="2"/>
<accession>A0A7C4NL83</accession>
<keyword evidence="3 8" id="KW-0560">Oxidoreductase</keyword>
<keyword evidence="5" id="KW-0521">NADP</keyword>
<dbReference type="EMBL" id="DTBD01000055">
    <property type="protein sequence ID" value="HGQ64805.1"/>
    <property type="molecule type" value="Genomic_DNA"/>
</dbReference>
<name>A0A7C4NL83_9CREN</name>
<evidence type="ECO:0000313" key="7">
    <source>
        <dbReference type="EMBL" id="HGQ36063.1"/>
    </source>
</evidence>
<protein>
    <recommendedName>
        <fullName evidence="2">homoserine dehydrogenase</fullName>
        <ecNumber evidence="2">1.1.1.3</ecNumber>
    </recommendedName>
</protein>
<gene>
    <name evidence="8" type="ORF">ENU08_06135</name>
    <name evidence="7" type="ORF">ENU41_05225</name>
</gene>
<dbReference type="NCBIfam" id="NF004976">
    <property type="entry name" value="PRK06349.1"/>
    <property type="match status" value="1"/>
</dbReference>
<feature type="domain" description="Homoserine dehydrogenase catalytic" evidence="6">
    <location>
        <begin position="162"/>
        <end position="334"/>
    </location>
</feature>
<feature type="active site" description="Proton donor" evidence="4">
    <location>
        <position position="228"/>
    </location>
</feature>
<dbReference type="PANTHER" id="PTHR43331">
    <property type="entry name" value="HOMOSERINE DEHYDROGENASE"/>
    <property type="match status" value="1"/>
</dbReference>
<comment type="caution">
    <text evidence="8">The sequence shown here is derived from an EMBL/GenBank/DDBJ whole genome shotgun (WGS) entry which is preliminary data.</text>
</comment>
<dbReference type="SUPFAM" id="SSF55347">
    <property type="entry name" value="Glyceraldehyde-3-phosphate dehydrogenase-like, C-terminal domain"/>
    <property type="match status" value="1"/>
</dbReference>
<dbReference type="InterPro" id="IPR022697">
    <property type="entry name" value="HDH_short"/>
</dbReference>
<evidence type="ECO:0000256" key="4">
    <source>
        <dbReference type="PIRSR" id="PIRSR036497-1"/>
    </source>
</evidence>
<dbReference type="Gene3D" id="3.30.360.10">
    <property type="entry name" value="Dihydrodipicolinate Reductase, domain 2"/>
    <property type="match status" value="1"/>
</dbReference>
<dbReference type="PIRSF" id="PIRSF036497">
    <property type="entry name" value="HDH_short"/>
    <property type="match status" value="1"/>
</dbReference>
<dbReference type="AlphaFoldDB" id="A0A7C4NL83"/>
<evidence type="ECO:0000259" key="6">
    <source>
        <dbReference type="Pfam" id="PF00742"/>
    </source>
</evidence>
<proteinExistence type="inferred from homology"/>
<dbReference type="UniPathway" id="UPA00050">
    <property type="reaction ID" value="UER00063"/>
</dbReference>
<feature type="binding site" evidence="5">
    <location>
        <position position="129"/>
    </location>
    <ligand>
        <name>NADPH</name>
        <dbReference type="ChEBI" id="CHEBI:57783"/>
    </ligand>
</feature>
<reference evidence="8" key="1">
    <citation type="journal article" date="2020" name="mSystems">
        <title>Genome- and Community-Level Interaction Insights into Carbon Utilization and Element Cycling Functions of Hydrothermarchaeota in Hydrothermal Sediment.</title>
        <authorList>
            <person name="Zhou Z."/>
            <person name="Liu Y."/>
            <person name="Xu W."/>
            <person name="Pan J."/>
            <person name="Luo Z.H."/>
            <person name="Li M."/>
        </authorList>
    </citation>
    <scope>NUCLEOTIDE SEQUENCE [LARGE SCALE GENOMIC DNA]</scope>
    <source>
        <strain evidence="8">SpSt-637</strain>
        <strain evidence="7">SpSt-667</strain>
    </source>
</reference>
<dbReference type="GO" id="GO:0004412">
    <property type="term" value="F:homoserine dehydrogenase activity"/>
    <property type="evidence" value="ECO:0007669"/>
    <property type="project" value="UniProtKB-EC"/>
</dbReference>
<dbReference type="PROSITE" id="PS01042">
    <property type="entry name" value="HOMOSER_DHGENASE"/>
    <property type="match status" value="1"/>
</dbReference>
<feature type="binding site" evidence="5">
    <location>
        <position position="213"/>
    </location>
    <ligand>
        <name>L-homoserine</name>
        <dbReference type="ChEBI" id="CHEBI:57476"/>
    </ligand>
</feature>
<dbReference type="FunFam" id="3.30.360.10:FF:000005">
    <property type="entry name" value="Homoserine dehydrogenase"/>
    <property type="match status" value="1"/>
</dbReference>
<dbReference type="Pfam" id="PF00742">
    <property type="entry name" value="Homoserine_dh"/>
    <property type="match status" value="1"/>
</dbReference>
<dbReference type="Gene3D" id="3.40.50.720">
    <property type="entry name" value="NAD(P)-binding Rossmann-like Domain"/>
    <property type="match status" value="1"/>
</dbReference>
<evidence type="ECO:0000313" key="8">
    <source>
        <dbReference type="EMBL" id="HGQ64805.1"/>
    </source>
</evidence>
<dbReference type="SUPFAM" id="SSF51735">
    <property type="entry name" value="NAD(P)-binding Rossmann-fold domains"/>
    <property type="match status" value="1"/>
</dbReference>
<evidence type="ECO:0000256" key="1">
    <source>
        <dbReference type="ARBA" id="ARBA00006753"/>
    </source>
</evidence>
<dbReference type="EMBL" id="DTCK01000034">
    <property type="protein sequence ID" value="HGQ36063.1"/>
    <property type="molecule type" value="Genomic_DNA"/>
</dbReference>
<dbReference type="InterPro" id="IPR001342">
    <property type="entry name" value="HDH_cat"/>
</dbReference>
<dbReference type="InterPro" id="IPR019811">
    <property type="entry name" value="HDH_CS"/>
</dbReference>
<dbReference type="GO" id="GO:0009088">
    <property type="term" value="P:threonine biosynthetic process"/>
    <property type="evidence" value="ECO:0007669"/>
    <property type="project" value="UniProtKB-UniPathway"/>
</dbReference>
<dbReference type="InterPro" id="IPR036291">
    <property type="entry name" value="NAD(P)-bd_dom_sf"/>
</dbReference>
<dbReference type="PANTHER" id="PTHR43331:SF1">
    <property type="entry name" value="HOMOSERINE DEHYDROGENASE"/>
    <property type="match status" value="1"/>
</dbReference>